<reference evidence="2" key="1">
    <citation type="submission" date="2021-03" db="EMBL/GenBank/DDBJ databases">
        <title>Draft genome sequence of rust myrtle Austropuccinia psidii MF-1, a brazilian biotype.</title>
        <authorList>
            <person name="Quecine M.C."/>
            <person name="Pachon D.M.R."/>
            <person name="Bonatelli M.L."/>
            <person name="Correr F.H."/>
            <person name="Franceschini L.M."/>
            <person name="Leite T.F."/>
            <person name="Margarido G.R.A."/>
            <person name="Almeida C.A."/>
            <person name="Ferrarezi J.A."/>
            <person name="Labate C.A."/>
        </authorList>
    </citation>
    <scope>NUCLEOTIDE SEQUENCE</scope>
    <source>
        <strain evidence="2">MF-1</strain>
    </source>
</reference>
<proteinExistence type="predicted"/>
<dbReference type="Proteomes" id="UP000765509">
    <property type="component" value="Unassembled WGS sequence"/>
</dbReference>
<gene>
    <name evidence="2" type="ORF">O181_011544</name>
</gene>
<organism evidence="2 3">
    <name type="scientific">Austropuccinia psidii MF-1</name>
    <dbReference type="NCBI Taxonomy" id="1389203"/>
    <lineage>
        <taxon>Eukaryota</taxon>
        <taxon>Fungi</taxon>
        <taxon>Dikarya</taxon>
        <taxon>Basidiomycota</taxon>
        <taxon>Pucciniomycotina</taxon>
        <taxon>Pucciniomycetes</taxon>
        <taxon>Pucciniales</taxon>
        <taxon>Sphaerophragmiaceae</taxon>
        <taxon>Austropuccinia</taxon>
    </lineage>
</organism>
<feature type="region of interest" description="Disordered" evidence="1">
    <location>
        <begin position="28"/>
        <end position="63"/>
    </location>
</feature>
<evidence type="ECO:0000256" key="1">
    <source>
        <dbReference type="SAM" id="MobiDB-lite"/>
    </source>
</evidence>
<name>A0A9Q3BUN1_9BASI</name>
<dbReference type="AlphaFoldDB" id="A0A9Q3BUN1"/>
<evidence type="ECO:0000313" key="2">
    <source>
        <dbReference type="EMBL" id="MBW0471829.1"/>
    </source>
</evidence>
<sequence>MNLQPQGHAWDNKYQEDIKPGVLLYNKPASPSQYQHRDKMTYSENEAPKQLPEASSWPEFSGVGEYDHMDLIDYIDGL</sequence>
<evidence type="ECO:0000313" key="3">
    <source>
        <dbReference type="Proteomes" id="UP000765509"/>
    </source>
</evidence>
<protein>
    <submittedName>
        <fullName evidence="2">Uncharacterized protein</fullName>
    </submittedName>
</protein>
<accession>A0A9Q3BUN1</accession>
<dbReference type="EMBL" id="AVOT02002876">
    <property type="protein sequence ID" value="MBW0471829.1"/>
    <property type="molecule type" value="Genomic_DNA"/>
</dbReference>
<dbReference type="OrthoDB" id="2507294at2759"/>
<comment type="caution">
    <text evidence="2">The sequence shown here is derived from an EMBL/GenBank/DDBJ whole genome shotgun (WGS) entry which is preliminary data.</text>
</comment>
<keyword evidence="3" id="KW-1185">Reference proteome</keyword>